<name>A0A672FTU0_SALFA</name>
<feature type="region of interest" description="Disordered" evidence="3">
    <location>
        <begin position="217"/>
        <end position="236"/>
    </location>
</feature>
<dbReference type="OrthoDB" id="8961796at2759"/>
<evidence type="ECO:0000256" key="3">
    <source>
        <dbReference type="SAM" id="MobiDB-lite"/>
    </source>
</evidence>
<dbReference type="CDD" id="cd21936">
    <property type="entry name" value="ZIP_TSC22D"/>
    <property type="match status" value="1"/>
</dbReference>
<evidence type="ECO:0000256" key="1">
    <source>
        <dbReference type="ARBA" id="ARBA00007908"/>
    </source>
</evidence>
<evidence type="ECO:0000313" key="4">
    <source>
        <dbReference type="Ensembl" id="ENSSFAP00005010043.1"/>
    </source>
</evidence>
<dbReference type="SUPFAM" id="SSF58026">
    <property type="entry name" value="Delta-sleep-inducing peptide immunoreactive peptide"/>
    <property type="match status" value="1"/>
</dbReference>
<dbReference type="PROSITE" id="PS01289">
    <property type="entry name" value="TSC22"/>
    <property type="match status" value="1"/>
</dbReference>
<sequence>MSFGKRSSGFQITSVASDVSQSQAGLFTPSLVLNLLQSDSCLQGSSSQPNSPSLKRKYSSHDAPGSRFRVVRLAVGSASGGVRDESYHRGRWKCLDLKERQEGTGFRQVMDSMRHAHSLESLEMIGCNRLKGRVLSQETAHLSAHQKSGLEGTGLILDSGPPSPNHQDPVHVRALDCMEPMTAQGLQANPPPPPRPRHAPPPLCLDVDPAGRSILRLSRSQASSPSAGPHHPTGTPIQIPAAFSLDQTIFSLPGGNSGSCNSLLSIDTKVEQAMDLVKNHLMLAVREEVELLRERIRELQEKNQELERENHILRALTHNMTTQHNRRERTTS</sequence>
<keyword evidence="2" id="KW-0175">Coiled coil</keyword>
<dbReference type="InterPro" id="IPR053049">
    <property type="entry name" value="TSC22_domain_protein_2"/>
</dbReference>
<dbReference type="GO" id="GO:0006357">
    <property type="term" value="P:regulation of transcription by RNA polymerase II"/>
    <property type="evidence" value="ECO:0007669"/>
    <property type="project" value="InterPro"/>
</dbReference>
<gene>
    <name evidence="4" type="primary">zgc:153012</name>
</gene>
<dbReference type="OMA" id="YEQEMDH"/>
<dbReference type="InParanoid" id="A0A672FTU0"/>
<dbReference type="AlphaFoldDB" id="A0A672FTU0"/>
<dbReference type="InterPro" id="IPR047862">
    <property type="entry name" value="TSC22/BUN_CS"/>
</dbReference>
<dbReference type="Gene3D" id="1.20.5.490">
    <property type="entry name" value="Single helix bin"/>
    <property type="match status" value="1"/>
</dbReference>
<dbReference type="InterPro" id="IPR000580">
    <property type="entry name" value="TSC22/Bun"/>
</dbReference>
<proteinExistence type="inferred from homology"/>
<feature type="region of interest" description="Disordered" evidence="3">
    <location>
        <begin position="43"/>
        <end position="62"/>
    </location>
</feature>
<feature type="compositionally biased region" description="Polar residues" evidence="3">
    <location>
        <begin position="43"/>
        <end position="53"/>
    </location>
</feature>
<reference evidence="4" key="2">
    <citation type="submission" date="2025-09" db="UniProtKB">
        <authorList>
            <consortium name="Ensembl"/>
        </authorList>
    </citation>
    <scope>IDENTIFICATION</scope>
</reference>
<keyword evidence="5" id="KW-1185">Reference proteome</keyword>
<evidence type="ECO:0000313" key="5">
    <source>
        <dbReference type="Proteomes" id="UP000472267"/>
    </source>
</evidence>
<dbReference type="Pfam" id="PF01166">
    <property type="entry name" value="TSC22"/>
    <property type="match status" value="1"/>
</dbReference>
<feature type="coiled-coil region" evidence="2">
    <location>
        <begin position="282"/>
        <end position="319"/>
    </location>
</feature>
<dbReference type="PANTHER" id="PTHR46894:SF1">
    <property type="entry name" value="TSC22 DOMAIN FAMILY PROTEIN 2"/>
    <property type="match status" value="1"/>
</dbReference>
<evidence type="ECO:0000256" key="2">
    <source>
        <dbReference type="SAM" id="Coils"/>
    </source>
</evidence>
<dbReference type="Ensembl" id="ENSSFAT00005010499.1">
    <property type="protein sequence ID" value="ENSSFAP00005010043.1"/>
    <property type="gene ID" value="ENSSFAG00005005714.1"/>
</dbReference>
<dbReference type="PANTHER" id="PTHR46894">
    <property type="entry name" value="TSC22 DOMAIN FAMILY PROTEIN 2"/>
    <property type="match status" value="1"/>
</dbReference>
<organism evidence="4 5">
    <name type="scientific">Salarias fasciatus</name>
    <name type="common">Jewelled blenny</name>
    <name type="synonym">Blennius fasciatus</name>
    <dbReference type="NCBI Taxonomy" id="181472"/>
    <lineage>
        <taxon>Eukaryota</taxon>
        <taxon>Metazoa</taxon>
        <taxon>Chordata</taxon>
        <taxon>Craniata</taxon>
        <taxon>Vertebrata</taxon>
        <taxon>Euteleostomi</taxon>
        <taxon>Actinopterygii</taxon>
        <taxon>Neopterygii</taxon>
        <taxon>Teleostei</taxon>
        <taxon>Neoteleostei</taxon>
        <taxon>Acanthomorphata</taxon>
        <taxon>Ovalentaria</taxon>
        <taxon>Blenniimorphae</taxon>
        <taxon>Blenniiformes</taxon>
        <taxon>Blennioidei</taxon>
        <taxon>Blenniidae</taxon>
        <taxon>Salariinae</taxon>
        <taxon>Salarias</taxon>
    </lineage>
</organism>
<reference evidence="4" key="1">
    <citation type="submission" date="2025-08" db="UniProtKB">
        <authorList>
            <consortium name="Ensembl"/>
        </authorList>
    </citation>
    <scope>IDENTIFICATION</scope>
</reference>
<accession>A0A672FTU0</accession>
<dbReference type="Proteomes" id="UP000472267">
    <property type="component" value="Unassembled WGS sequence"/>
</dbReference>
<feature type="compositionally biased region" description="Pro residues" evidence="3">
    <location>
        <begin position="189"/>
        <end position="203"/>
    </location>
</feature>
<comment type="similarity">
    <text evidence="1">Belongs to the TSC-22/Dip/Bun family.</text>
</comment>
<feature type="region of interest" description="Disordered" evidence="3">
    <location>
        <begin position="183"/>
        <end position="206"/>
    </location>
</feature>
<protein>
    <submittedName>
        <fullName evidence="4">TSC22 domain family protein 4-like</fullName>
    </submittedName>
</protein>